<evidence type="ECO:0000313" key="11">
    <source>
        <dbReference type="EMBL" id="MFC5508518.1"/>
    </source>
</evidence>
<feature type="transmembrane region" description="Helical" evidence="9">
    <location>
        <begin position="378"/>
        <end position="400"/>
    </location>
</feature>
<feature type="transmembrane region" description="Helical" evidence="9">
    <location>
        <begin position="406"/>
        <end position="430"/>
    </location>
</feature>
<keyword evidence="6 9" id="KW-1133">Transmembrane helix</keyword>
<dbReference type="SUPFAM" id="SSF161093">
    <property type="entry name" value="MgtE membrane domain-like"/>
    <property type="match status" value="1"/>
</dbReference>
<keyword evidence="9" id="KW-0479">Metal-binding</keyword>
<gene>
    <name evidence="11" type="primary">mgtE</name>
    <name evidence="11" type="ORF">ACFPN9_25055</name>
</gene>
<dbReference type="InterPro" id="IPR036739">
    <property type="entry name" value="SLC41_membr_dom_sf"/>
</dbReference>
<dbReference type="InterPro" id="IPR006667">
    <property type="entry name" value="SLC41_membr_dom"/>
</dbReference>
<evidence type="ECO:0000259" key="10">
    <source>
        <dbReference type="PROSITE" id="PS51371"/>
    </source>
</evidence>
<reference evidence="12" key="1">
    <citation type="journal article" date="2019" name="Int. J. Syst. Evol. Microbiol.">
        <title>The Global Catalogue of Microorganisms (GCM) 10K type strain sequencing project: providing services to taxonomists for standard genome sequencing and annotation.</title>
        <authorList>
            <consortium name="The Broad Institute Genomics Platform"/>
            <consortium name="The Broad Institute Genome Sequencing Center for Infectious Disease"/>
            <person name="Wu L."/>
            <person name="Ma J."/>
        </authorList>
    </citation>
    <scope>NUCLEOTIDE SEQUENCE [LARGE SCALE GENOMIC DNA]</scope>
    <source>
        <strain evidence="12">CCUG 43117</strain>
    </source>
</reference>
<evidence type="ECO:0000256" key="7">
    <source>
        <dbReference type="ARBA" id="ARBA00023136"/>
    </source>
</evidence>
<name>A0ABW0P828_9HYPH</name>
<comment type="function">
    <text evidence="9">Acts as a magnesium transporter.</text>
</comment>
<sequence length="468" mass="50643">MTDTENAATDAPERPIRDEDGAIDTALVEQVSQALLLSDLTTLRAVVADMHEADLGALLEALDPEERTRLISLLGRDFDFTALTEVDDSVREEILETLSPETVAEGVRDLDTDDAVYILEDLDEADKQEVLDRLTPAERIVLQQGLDYPEGSAGRRMQSEILAVPAFWTVGQTIDHLRQTDDLPERFFEILVADPAHHFVGSVPLDRLLRTRRPVEIATLVDEDSRSVKATDDIEDVARLFQRYNLIAVPVVDQASRLVGVVTIDDIVDVIEEAADDDVKQLGGVNADEELSDPVREIARSRFSWLFVNLFTSFLAAAVMSLFEAQLSQVVALAILAPVVASQGGNAATQTMTVAVRALATQELGGWNLRRFVTREMIVGLINGVGFALITGLVAALWFGSQGLGVVIAIAMVVNLLAAAMAGVAIPVLLDRFGIDPAVASGTFVTTVTDVVGFFSFLGVAAIWLAHA</sequence>
<dbReference type="Gene3D" id="3.10.580.10">
    <property type="entry name" value="CBS-domain"/>
    <property type="match status" value="1"/>
</dbReference>
<dbReference type="Pfam" id="PF01769">
    <property type="entry name" value="MgtE"/>
    <property type="match status" value="1"/>
</dbReference>
<keyword evidence="7 9" id="KW-0472">Membrane</keyword>
<protein>
    <recommendedName>
        <fullName evidence="9">Magnesium transporter MgtE</fullName>
    </recommendedName>
</protein>
<dbReference type="PANTHER" id="PTHR43773">
    <property type="entry name" value="MAGNESIUM TRANSPORTER MGTE"/>
    <property type="match status" value="1"/>
</dbReference>
<keyword evidence="3 9" id="KW-0813">Transport</keyword>
<comment type="subcellular location">
    <subcellularLocation>
        <location evidence="9">Cell membrane</location>
        <topology evidence="9">Multi-pass membrane protein</topology>
    </subcellularLocation>
    <subcellularLocation>
        <location evidence="1">Membrane</location>
        <topology evidence="1">Multi-pass membrane protein</topology>
    </subcellularLocation>
</comment>
<feature type="transmembrane region" description="Helical" evidence="9">
    <location>
        <begin position="442"/>
        <end position="466"/>
    </location>
</feature>
<dbReference type="PANTHER" id="PTHR43773:SF1">
    <property type="entry name" value="MAGNESIUM TRANSPORTER MGTE"/>
    <property type="match status" value="1"/>
</dbReference>
<keyword evidence="4 9" id="KW-0812">Transmembrane</keyword>
<organism evidence="11 12">
    <name type="scientific">Bosea massiliensis</name>
    <dbReference type="NCBI Taxonomy" id="151419"/>
    <lineage>
        <taxon>Bacteria</taxon>
        <taxon>Pseudomonadati</taxon>
        <taxon>Pseudomonadota</taxon>
        <taxon>Alphaproteobacteria</taxon>
        <taxon>Hyphomicrobiales</taxon>
        <taxon>Boseaceae</taxon>
        <taxon>Bosea</taxon>
    </lineage>
</organism>
<comment type="caution">
    <text evidence="9">Lacks conserved residue(s) required for the propagation of feature annotation.</text>
</comment>
<dbReference type="Gene3D" id="1.10.357.20">
    <property type="entry name" value="SLC41 divalent cation transporters, integral membrane domain"/>
    <property type="match status" value="1"/>
</dbReference>
<dbReference type="PROSITE" id="PS51371">
    <property type="entry name" value="CBS"/>
    <property type="match status" value="1"/>
</dbReference>
<dbReference type="CDD" id="cd04606">
    <property type="entry name" value="CBS_pair_Mg_transporter"/>
    <property type="match status" value="1"/>
</dbReference>
<comment type="subunit">
    <text evidence="9">Homodimer.</text>
</comment>
<proteinExistence type="inferred from homology"/>
<evidence type="ECO:0000256" key="4">
    <source>
        <dbReference type="ARBA" id="ARBA00022692"/>
    </source>
</evidence>
<dbReference type="EMBL" id="JBHSLU010000096">
    <property type="protein sequence ID" value="MFC5508518.1"/>
    <property type="molecule type" value="Genomic_DNA"/>
</dbReference>
<evidence type="ECO:0000256" key="2">
    <source>
        <dbReference type="ARBA" id="ARBA00009749"/>
    </source>
</evidence>
<keyword evidence="5 9" id="KW-0460">Magnesium</keyword>
<keyword evidence="9" id="KW-1003">Cell membrane</keyword>
<dbReference type="Pfam" id="PF00571">
    <property type="entry name" value="CBS"/>
    <property type="match status" value="1"/>
</dbReference>
<dbReference type="SUPFAM" id="SSF158791">
    <property type="entry name" value="MgtE N-terminal domain-like"/>
    <property type="match status" value="1"/>
</dbReference>
<dbReference type="Pfam" id="PF03448">
    <property type="entry name" value="MgtE_N"/>
    <property type="match status" value="1"/>
</dbReference>
<dbReference type="SMART" id="SM00116">
    <property type="entry name" value="CBS"/>
    <property type="match status" value="1"/>
</dbReference>
<feature type="domain" description="CBS" evidence="10">
    <location>
        <begin position="221"/>
        <end position="279"/>
    </location>
</feature>
<evidence type="ECO:0000256" key="6">
    <source>
        <dbReference type="ARBA" id="ARBA00022989"/>
    </source>
</evidence>
<dbReference type="NCBIfam" id="TIGR00400">
    <property type="entry name" value="mgtE"/>
    <property type="match status" value="1"/>
</dbReference>
<evidence type="ECO:0000256" key="5">
    <source>
        <dbReference type="ARBA" id="ARBA00022842"/>
    </source>
</evidence>
<accession>A0ABW0P828</accession>
<keyword evidence="8" id="KW-0129">CBS domain</keyword>
<feature type="transmembrane region" description="Helical" evidence="9">
    <location>
        <begin position="303"/>
        <end position="323"/>
    </location>
</feature>
<comment type="similarity">
    <text evidence="2 9">Belongs to the SLC41A transporter family.</text>
</comment>
<dbReference type="SUPFAM" id="SSF54631">
    <property type="entry name" value="CBS-domain pair"/>
    <property type="match status" value="1"/>
</dbReference>
<evidence type="ECO:0000256" key="3">
    <source>
        <dbReference type="ARBA" id="ARBA00022448"/>
    </source>
</evidence>
<evidence type="ECO:0000256" key="8">
    <source>
        <dbReference type="PROSITE-ProRule" id="PRU00703"/>
    </source>
</evidence>
<dbReference type="SMART" id="SM00924">
    <property type="entry name" value="MgtE_N"/>
    <property type="match status" value="1"/>
</dbReference>
<evidence type="ECO:0000313" key="12">
    <source>
        <dbReference type="Proteomes" id="UP001596060"/>
    </source>
</evidence>
<dbReference type="InterPro" id="IPR000644">
    <property type="entry name" value="CBS_dom"/>
</dbReference>
<dbReference type="RefSeq" id="WP_377817812.1">
    <property type="nucleotide sequence ID" value="NZ_JBHSLU010000096.1"/>
</dbReference>
<dbReference type="Proteomes" id="UP001596060">
    <property type="component" value="Unassembled WGS sequence"/>
</dbReference>
<dbReference type="Gene3D" id="1.25.60.10">
    <property type="entry name" value="MgtE N-terminal domain-like"/>
    <property type="match status" value="1"/>
</dbReference>
<keyword evidence="12" id="KW-1185">Reference proteome</keyword>
<evidence type="ECO:0000256" key="1">
    <source>
        <dbReference type="ARBA" id="ARBA00004141"/>
    </source>
</evidence>
<dbReference type="InterPro" id="IPR046342">
    <property type="entry name" value="CBS_dom_sf"/>
</dbReference>
<evidence type="ECO:0000256" key="9">
    <source>
        <dbReference type="RuleBase" id="RU362011"/>
    </source>
</evidence>
<dbReference type="InterPro" id="IPR006669">
    <property type="entry name" value="MgtE_transporter"/>
</dbReference>
<comment type="caution">
    <text evidence="11">The sequence shown here is derived from an EMBL/GenBank/DDBJ whole genome shotgun (WGS) entry which is preliminary data.</text>
</comment>
<dbReference type="InterPro" id="IPR038076">
    <property type="entry name" value="MgtE_N_sf"/>
</dbReference>
<dbReference type="InterPro" id="IPR006668">
    <property type="entry name" value="Mg_transptr_MgtE_intracell_dom"/>
</dbReference>